<accession>A0ABT8EY72</accession>
<feature type="domain" description="DUF222" evidence="3">
    <location>
        <begin position="83"/>
        <end position="393"/>
    </location>
</feature>
<protein>
    <submittedName>
        <fullName evidence="4">DUF222 domain-containing protein</fullName>
    </submittedName>
</protein>
<organism evidence="4 5">
    <name type="scientific">Nocardioides abyssi</name>
    <dbReference type="NCBI Taxonomy" id="3058370"/>
    <lineage>
        <taxon>Bacteria</taxon>
        <taxon>Bacillati</taxon>
        <taxon>Actinomycetota</taxon>
        <taxon>Actinomycetes</taxon>
        <taxon>Propionibacteriales</taxon>
        <taxon>Nocardioidaceae</taxon>
        <taxon>Nocardioides</taxon>
    </lineage>
</organism>
<evidence type="ECO:0000256" key="2">
    <source>
        <dbReference type="SAM" id="MobiDB-lite"/>
    </source>
</evidence>
<feature type="compositionally biased region" description="Basic and acidic residues" evidence="2">
    <location>
        <begin position="282"/>
        <end position="297"/>
    </location>
</feature>
<reference evidence="4" key="1">
    <citation type="submission" date="2023-06" db="EMBL/GenBank/DDBJ databases">
        <title>Draft genome sequence of Nocardioides sp. SOB72.</title>
        <authorList>
            <person name="Zhang G."/>
        </authorList>
    </citation>
    <scope>NUCLEOTIDE SEQUENCE</scope>
    <source>
        <strain evidence="4">SOB72</strain>
    </source>
</reference>
<sequence length="464" mass="51176">MRKARSACLETRRKTRRGCCPHRSLTWGNSASTVGGRCLSRPMAKDSRPHAHPVCRAVAKSHKKVAATAEARLWSMSDTEVAEALLEATRLRARVEALELRLAAEADRRAIGDKVGATDTASWWGHETRQDRPAAKRRMRLAESLDCHAPTSAALAEGAISVDHARVIAECVDKLPDDLEDPTIPERAEKHLLNEALDVTPKTLAILTKHVLTVVAPEIGEERDARALEREEREARAKAWLTMAPDGRGSYRGKFSIPTLHGEMLKEMLLAFAAPKHQAANKQDDQHQSEVVERRPSPERMGDAFCELLERLPADKLPKLGGLNASVVVLIDYSDLHSDIGRATLESGEPISASLARRMACEAGLIPAVLGRRSELLDLGRTARLFSGAQRRGLAITQKTCTTIGCDWPAHLCHAHHDDSWLHGGKSDTNNARLLCPRHHARIHDPRFETARHPDGGVSFHMRT</sequence>
<evidence type="ECO:0000256" key="1">
    <source>
        <dbReference type="SAM" id="Coils"/>
    </source>
</evidence>
<gene>
    <name evidence="4" type="ORF">QWY29_17325</name>
</gene>
<dbReference type="Pfam" id="PF02720">
    <property type="entry name" value="DUF222"/>
    <property type="match status" value="1"/>
</dbReference>
<evidence type="ECO:0000259" key="3">
    <source>
        <dbReference type="Pfam" id="PF02720"/>
    </source>
</evidence>
<evidence type="ECO:0000313" key="5">
    <source>
        <dbReference type="Proteomes" id="UP001168537"/>
    </source>
</evidence>
<dbReference type="InterPro" id="IPR003615">
    <property type="entry name" value="HNH_nuc"/>
</dbReference>
<keyword evidence="1" id="KW-0175">Coiled coil</keyword>
<feature type="coiled-coil region" evidence="1">
    <location>
        <begin position="81"/>
        <end position="108"/>
    </location>
</feature>
<comment type="caution">
    <text evidence="4">The sequence shown here is derived from an EMBL/GenBank/DDBJ whole genome shotgun (WGS) entry which is preliminary data.</text>
</comment>
<name>A0ABT8EY72_9ACTN</name>
<proteinExistence type="predicted"/>
<keyword evidence="5" id="KW-1185">Reference proteome</keyword>
<dbReference type="RefSeq" id="WP_300962361.1">
    <property type="nucleotide sequence ID" value="NZ_JAUHJR010000009.1"/>
</dbReference>
<evidence type="ECO:0000313" key="4">
    <source>
        <dbReference type="EMBL" id="MDN4163135.1"/>
    </source>
</evidence>
<dbReference type="InterPro" id="IPR003870">
    <property type="entry name" value="DUF222"/>
</dbReference>
<feature type="region of interest" description="Disordered" evidence="2">
    <location>
        <begin position="277"/>
        <end position="297"/>
    </location>
</feature>
<dbReference type="EMBL" id="JAUHJR010000009">
    <property type="protein sequence ID" value="MDN4163135.1"/>
    <property type="molecule type" value="Genomic_DNA"/>
</dbReference>
<dbReference type="CDD" id="cd00085">
    <property type="entry name" value="HNHc"/>
    <property type="match status" value="1"/>
</dbReference>
<dbReference type="Proteomes" id="UP001168537">
    <property type="component" value="Unassembled WGS sequence"/>
</dbReference>